<proteinExistence type="predicted"/>
<dbReference type="InterPro" id="IPR009574">
    <property type="entry name" value="DUF1189"/>
</dbReference>
<protein>
    <recommendedName>
        <fullName evidence="4">DUF1189 domain-containing protein</fullName>
    </recommendedName>
</protein>
<dbReference type="EMBL" id="JAFBFI010000011">
    <property type="protein sequence ID" value="MBM7693314.1"/>
    <property type="molecule type" value="Genomic_DNA"/>
</dbReference>
<name>A0ABS2QKL8_9BACI</name>
<gene>
    <name evidence="2" type="ORF">JOC77_002754</name>
</gene>
<evidence type="ECO:0000313" key="3">
    <source>
        <dbReference type="Proteomes" id="UP000823486"/>
    </source>
</evidence>
<feature type="transmembrane region" description="Helical" evidence="1">
    <location>
        <begin position="174"/>
        <end position="192"/>
    </location>
</feature>
<feature type="transmembrane region" description="Helical" evidence="1">
    <location>
        <begin position="148"/>
        <end position="168"/>
    </location>
</feature>
<comment type="caution">
    <text evidence="2">The sequence shown here is derived from an EMBL/GenBank/DDBJ whole genome shotgun (WGS) entry which is preliminary data.</text>
</comment>
<sequence>MAKSTINSELPSFEIKNGSLSSLVNEPFSLRKDNFNILVDESGSLTKEDVQNKSGSSIALLKEEFVFSSGGQSQAYPYSMAEGMEINNKTASNALNKVQSLYFILLPVLSLMVYLSAAAILFFQTLFIALVGLFLANTLKRKLQYRHLWRLTAYSLTLATFFFTVMGLLHTPVIYKSFINWFVTLTILYLALREIPVPKQKPRA</sequence>
<reference evidence="2 3" key="1">
    <citation type="submission" date="2021-01" db="EMBL/GenBank/DDBJ databases">
        <title>Genomic Encyclopedia of Type Strains, Phase IV (KMG-IV): sequencing the most valuable type-strain genomes for metagenomic binning, comparative biology and taxonomic classification.</title>
        <authorList>
            <person name="Goeker M."/>
        </authorList>
    </citation>
    <scope>NUCLEOTIDE SEQUENCE [LARGE SCALE GENOMIC DNA]</scope>
    <source>
        <strain evidence="2 3">DSM 105482</strain>
    </source>
</reference>
<dbReference type="Proteomes" id="UP000823486">
    <property type="component" value="Unassembled WGS sequence"/>
</dbReference>
<organism evidence="2 3">
    <name type="scientific">Peribacillus deserti</name>
    <dbReference type="NCBI Taxonomy" id="673318"/>
    <lineage>
        <taxon>Bacteria</taxon>
        <taxon>Bacillati</taxon>
        <taxon>Bacillota</taxon>
        <taxon>Bacilli</taxon>
        <taxon>Bacillales</taxon>
        <taxon>Bacillaceae</taxon>
        <taxon>Peribacillus</taxon>
    </lineage>
</organism>
<keyword evidence="1" id="KW-0812">Transmembrane</keyword>
<keyword evidence="1" id="KW-0472">Membrane</keyword>
<keyword evidence="1" id="KW-1133">Transmembrane helix</keyword>
<accession>A0ABS2QKL8</accession>
<evidence type="ECO:0000313" key="2">
    <source>
        <dbReference type="EMBL" id="MBM7693314.1"/>
    </source>
</evidence>
<evidence type="ECO:0000256" key="1">
    <source>
        <dbReference type="SAM" id="Phobius"/>
    </source>
</evidence>
<feature type="transmembrane region" description="Helical" evidence="1">
    <location>
        <begin position="111"/>
        <end position="136"/>
    </location>
</feature>
<evidence type="ECO:0008006" key="4">
    <source>
        <dbReference type="Google" id="ProtNLM"/>
    </source>
</evidence>
<dbReference type="Pfam" id="PF06691">
    <property type="entry name" value="DUF1189"/>
    <property type="match status" value="1"/>
</dbReference>
<keyword evidence="3" id="KW-1185">Reference proteome</keyword>